<dbReference type="EMBL" id="CM039439">
    <property type="protein sequence ID" value="KAI4295610.1"/>
    <property type="molecule type" value="Genomic_DNA"/>
</dbReference>
<evidence type="ECO:0000313" key="2">
    <source>
        <dbReference type="Proteomes" id="UP000828941"/>
    </source>
</evidence>
<evidence type="ECO:0000313" key="1">
    <source>
        <dbReference type="EMBL" id="KAI4295610.1"/>
    </source>
</evidence>
<name>A0ACB9KEQ5_BAUVA</name>
<accession>A0ACB9KEQ5</accession>
<gene>
    <name evidence="1" type="ORF">L6164_035636</name>
</gene>
<sequence>MGEVDPAFIQAPEHRPKLSAREAQGIPLIDLSPIRSLDLDGDFSISDGIDELVKEMGSACKEWGFFQVINHGASLDRRQKIEAAAREFFARSSEEKRKVRRDSVKVSGYYDTEHTKNVRDWKEVFDFTVQEPTIVPASLDPQDKQVTQWHNQWPPHLREACQEYARDMFKLSMKLMQLIALSLGLPAKRFHGFFKDQTSFVRLNYYPPCPSPHLALGVGRHKDAGALTVLAQDDVGGLEVKRKTDGQWLRVKPTPDAYIINVGDIIQVWSNEAYESVEHRVMVNSEKERFSIPFFLNPAHYTNVEPLEEMTSEENPAKYRPYNWGKFFVTRKRSNFMKLDVENIQIYHFRV</sequence>
<reference evidence="1 2" key="1">
    <citation type="journal article" date="2022" name="DNA Res.">
        <title>Chromosomal-level genome assembly of the orchid tree Bauhinia variegata (Leguminosae; Cercidoideae) supports the allotetraploid origin hypothesis of Bauhinia.</title>
        <authorList>
            <person name="Zhong Y."/>
            <person name="Chen Y."/>
            <person name="Zheng D."/>
            <person name="Pang J."/>
            <person name="Liu Y."/>
            <person name="Luo S."/>
            <person name="Meng S."/>
            <person name="Qian L."/>
            <person name="Wei D."/>
            <person name="Dai S."/>
            <person name="Zhou R."/>
        </authorList>
    </citation>
    <scope>NUCLEOTIDE SEQUENCE [LARGE SCALE GENOMIC DNA]</scope>
    <source>
        <strain evidence="1">BV-YZ2020</strain>
    </source>
</reference>
<proteinExistence type="predicted"/>
<dbReference type="Proteomes" id="UP000828941">
    <property type="component" value="Chromosome 14"/>
</dbReference>
<protein>
    <submittedName>
        <fullName evidence="1">Uncharacterized protein</fullName>
    </submittedName>
</protein>
<comment type="caution">
    <text evidence="1">The sequence shown here is derived from an EMBL/GenBank/DDBJ whole genome shotgun (WGS) entry which is preliminary data.</text>
</comment>
<organism evidence="1 2">
    <name type="scientific">Bauhinia variegata</name>
    <name type="common">Purple orchid tree</name>
    <name type="synonym">Phanera variegata</name>
    <dbReference type="NCBI Taxonomy" id="167791"/>
    <lineage>
        <taxon>Eukaryota</taxon>
        <taxon>Viridiplantae</taxon>
        <taxon>Streptophyta</taxon>
        <taxon>Embryophyta</taxon>
        <taxon>Tracheophyta</taxon>
        <taxon>Spermatophyta</taxon>
        <taxon>Magnoliopsida</taxon>
        <taxon>eudicotyledons</taxon>
        <taxon>Gunneridae</taxon>
        <taxon>Pentapetalae</taxon>
        <taxon>rosids</taxon>
        <taxon>fabids</taxon>
        <taxon>Fabales</taxon>
        <taxon>Fabaceae</taxon>
        <taxon>Cercidoideae</taxon>
        <taxon>Cercideae</taxon>
        <taxon>Bauhiniinae</taxon>
        <taxon>Bauhinia</taxon>
    </lineage>
</organism>
<keyword evidence="2" id="KW-1185">Reference proteome</keyword>